<organism evidence="11 12">
    <name type="scientific">Malassezia arunalokei</name>
    <dbReference type="NCBI Taxonomy" id="1514897"/>
    <lineage>
        <taxon>Eukaryota</taxon>
        <taxon>Fungi</taxon>
        <taxon>Dikarya</taxon>
        <taxon>Basidiomycota</taxon>
        <taxon>Ustilaginomycotina</taxon>
        <taxon>Malasseziomycetes</taxon>
        <taxon>Malasseziales</taxon>
        <taxon>Malasseziaceae</taxon>
        <taxon>Malassezia</taxon>
    </lineage>
</organism>
<keyword evidence="8" id="KW-0472">Membrane</keyword>
<dbReference type="InterPro" id="IPR018200">
    <property type="entry name" value="USP_CS"/>
</dbReference>
<evidence type="ECO:0000256" key="8">
    <source>
        <dbReference type="SAM" id="Phobius"/>
    </source>
</evidence>
<evidence type="ECO:0000256" key="9">
    <source>
        <dbReference type="SAM" id="SignalP"/>
    </source>
</evidence>
<dbReference type="EC" id="3.4.19.12" evidence="3"/>
<dbReference type="PANTHER" id="PTHR24006">
    <property type="entry name" value="UBIQUITIN CARBOXYL-TERMINAL HYDROLASE"/>
    <property type="match status" value="1"/>
</dbReference>
<proteinExistence type="inferred from homology"/>
<keyword evidence="6" id="KW-0378">Hydrolase</keyword>
<dbReference type="PROSITE" id="PS00973">
    <property type="entry name" value="USP_2"/>
    <property type="match status" value="1"/>
</dbReference>
<dbReference type="GO" id="GO:0005829">
    <property type="term" value="C:cytosol"/>
    <property type="evidence" value="ECO:0007669"/>
    <property type="project" value="TreeGrafter"/>
</dbReference>
<dbReference type="InterPro" id="IPR050164">
    <property type="entry name" value="Peptidase_C19"/>
</dbReference>
<evidence type="ECO:0000256" key="5">
    <source>
        <dbReference type="ARBA" id="ARBA00022786"/>
    </source>
</evidence>
<comment type="similarity">
    <text evidence="2">Belongs to the peptidase C19 family.</text>
</comment>
<dbReference type="Proteomes" id="UP001217582">
    <property type="component" value="Chromosome 1"/>
</dbReference>
<dbReference type="Pfam" id="PF00443">
    <property type="entry name" value="UCH"/>
    <property type="match status" value="1"/>
</dbReference>
<feature type="chain" id="PRO_5042502173" description="ubiquitinyl hydrolase 1" evidence="9">
    <location>
        <begin position="19"/>
        <end position="488"/>
    </location>
</feature>
<evidence type="ECO:0000256" key="7">
    <source>
        <dbReference type="ARBA" id="ARBA00022807"/>
    </source>
</evidence>
<dbReference type="PROSITE" id="PS50235">
    <property type="entry name" value="USP_3"/>
    <property type="match status" value="1"/>
</dbReference>
<dbReference type="Gene3D" id="3.90.70.10">
    <property type="entry name" value="Cysteine proteinases"/>
    <property type="match status" value="1"/>
</dbReference>
<evidence type="ECO:0000313" key="12">
    <source>
        <dbReference type="Proteomes" id="UP001217582"/>
    </source>
</evidence>
<evidence type="ECO:0000256" key="2">
    <source>
        <dbReference type="ARBA" id="ARBA00009085"/>
    </source>
</evidence>
<keyword evidence="4" id="KW-0645">Protease</keyword>
<evidence type="ECO:0000259" key="10">
    <source>
        <dbReference type="PROSITE" id="PS50235"/>
    </source>
</evidence>
<sequence length="488" mass="53700">MLLLAVAWLLVHSPEVQAADASDIVDTRILLFTFAAASLVLAVCIIPILMPWIAPGFDPLRGLLPAHDSPPPLLDAHASVTAQKQRLSSEAPHYAGLVNPSVDCYFNSVVQSLASLTHLARYLDDMACMSRRWNVSTPVTDALLALLVALNTPQARRTTLTPRALRTALQSASQSHGIRTLLSAQQQQDAHELCVLLMETLDAELGAVQQGRSHALRTQTTQGLGLLTAPSILVRGRLRTQLGFDGDHVSNPFRGALAQRTSCAQCGYMEAVRHFSFTNLDLVVPSSTCTLQQCLASWMELEHIEWSKQAALLDAQQTTLKRVLSSGAHDSELEATHELDGVVLERILSTYATKQIMMARCPPILVLHLNRSSFSLGNFGASKNQARVVFPEYLDMLPFMTGATLSAHPLQPISPSEKAGNAKYRLSAMVTHYGTHNYGHYVSYRRRPCPFDDGPDVWTRVSDDHVQLCSWDEVQAQNPALTTQRRHH</sequence>
<dbReference type="GO" id="GO:0006508">
    <property type="term" value="P:proteolysis"/>
    <property type="evidence" value="ECO:0007669"/>
    <property type="project" value="UniProtKB-KW"/>
</dbReference>
<evidence type="ECO:0000256" key="3">
    <source>
        <dbReference type="ARBA" id="ARBA00012759"/>
    </source>
</evidence>
<protein>
    <recommendedName>
        <fullName evidence="3">ubiquitinyl hydrolase 1</fullName>
        <ecNumber evidence="3">3.4.19.12</ecNumber>
    </recommendedName>
</protein>
<keyword evidence="12" id="KW-1185">Reference proteome</keyword>
<feature type="transmembrane region" description="Helical" evidence="8">
    <location>
        <begin position="28"/>
        <end position="54"/>
    </location>
</feature>
<dbReference type="EMBL" id="CP119916">
    <property type="protein sequence ID" value="WFD14343.1"/>
    <property type="molecule type" value="Genomic_DNA"/>
</dbReference>
<dbReference type="GO" id="GO:0016579">
    <property type="term" value="P:protein deubiquitination"/>
    <property type="evidence" value="ECO:0007669"/>
    <property type="project" value="InterPro"/>
</dbReference>
<keyword evidence="5" id="KW-0833">Ubl conjugation pathway</keyword>
<dbReference type="SUPFAM" id="SSF54001">
    <property type="entry name" value="Cysteine proteinases"/>
    <property type="match status" value="1"/>
</dbReference>
<gene>
    <name evidence="11" type="ORF">MARU1_000344</name>
</gene>
<dbReference type="AlphaFoldDB" id="A0AAJ5YZX6"/>
<evidence type="ECO:0000256" key="1">
    <source>
        <dbReference type="ARBA" id="ARBA00000707"/>
    </source>
</evidence>
<accession>A0AAJ5YZX6</accession>
<keyword evidence="7" id="KW-0788">Thiol protease</keyword>
<evidence type="ECO:0000256" key="4">
    <source>
        <dbReference type="ARBA" id="ARBA00022670"/>
    </source>
</evidence>
<feature type="domain" description="USP" evidence="10">
    <location>
        <begin position="95"/>
        <end position="487"/>
    </location>
</feature>
<dbReference type="InterPro" id="IPR038765">
    <property type="entry name" value="Papain-like_cys_pep_sf"/>
</dbReference>
<dbReference type="CDD" id="cd02662">
    <property type="entry name" value="Peptidase_C19F"/>
    <property type="match status" value="1"/>
</dbReference>
<dbReference type="InterPro" id="IPR028889">
    <property type="entry name" value="USP"/>
</dbReference>
<reference evidence="11 12" key="1">
    <citation type="submission" date="2023-03" db="EMBL/GenBank/DDBJ databases">
        <title>Mating type loci evolution in Malassezia.</title>
        <authorList>
            <person name="Coelho M.A."/>
        </authorList>
    </citation>
    <scope>NUCLEOTIDE SEQUENCE [LARGE SCALE GENOMIC DNA]</scope>
    <source>
        <strain evidence="11 12">CBS 13387</strain>
    </source>
</reference>
<dbReference type="GO" id="GO:0004843">
    <property type="term" value="F:cysteine-type deubiquitinase activity"/>
    <property type="evidence" value="ECO:0007669"/>
    <property type="project" value="UniProtKB-EC"/>
</dbReference>
<dbReference type="GO" id="GO:0005634">
    <property type="term" value="C:nucleus"/>
    <property type="evidence" value="ECO:0007669"/>
    <property type="project" value="TreeGrafter"/>
</dbReference>
<keyword evidence="8" id="KW-1133">Transmembrane helix</keyword>
<evidence type="ECO:0000313" key="11">
    <source>
        <dbReference type="EMBL" id="WFD14343.1"/>
    </source>
</evidence>
<comment type="catalytic activity">
    <reaction evidence="1">
        <text>Thiol-dependent hydrolysis of ester, thioester, amide, peptide and isopeptide bonds formed by the C-terminal Gly of ubiquitin (a 76-residue protein attached to proteins as an intracellular targeting signal).</text>
        <dbReference type="EC" id="3.4.19.12"/>
    </reaction>
</comment>
<name>A0AAJ5YZX6_9BASI</name>
<dbReference type="PANTHER" id="PTHR24006:SF888">
    <property type="entry name" value="UBIQUITIN CARBOXYL-TERMINAL HYDROLASE 30"/>
    <property type="match status" value="1"/>
</dbReference>
<keyword evidence="9" id="KW-0732">Signal</keyword>
<keyword evidence="8" id="KW-0812">Transmembrane</keyword>
<evidence type="ECO:0000256" key="6">
    <source>
        <dbReference type="ARBA" id="ARBA00022801"/>
    </source>
</evidence>
<dbReference type="InterPro" id="IPR001394">
    <property type="entry name" value="Peptidase_C19_UCH"/>
</dbReference>
<feature type="signal peptide" evidence="9">
    <location>
        <begin position="1"/>
        <end position="18"/>
    </location>
</feature>